<gene>
    <name evidence="1" type="ORF">SDC9_18331</name>
</gene>
<evidence type="ECO:0000313" key="1">
    <source>
        <dbReference type="EMBL" id="MPL72546.1"/>
    </source>
</evidence>
<proteinExistence type="predicted"/>
<comment type="caution">
    <text evidence="1">The sequence shown here is derived from an EMBL/GenBank/DDBJ whole genome shotgun (WGS) entry which is preliminary data.</text>
</comment>
<sequence length="119" mass="13612">MPDYKVYIPEAKAPILYQYKEHFGKNASCMVVEFMENALTGKETAAENMGAEISRVYEIYFGDISNEREFIHLLGGKQSAETAINNRSTELYKKYPDIYLDVIAQFKEHHPNLAKSKGI</sequence>
<protein>
    <submittedName>
        <fullName evidence="1">Uncharacterized protein</fullName>
    </submittedName>
</protein>
<accession>A0A644TZX1</accession>
<dbReference type="AlphaFoldDB" id="A0A644TZX1"/>
<name>A0A644TZX1_9ZZZZ</name>
<organism evidence="1">
    <name type="scientific">bioreactor metagenome</name>
    <dbReference type="NCBI Taxonomy" id="1076179"/>
    <lineage>
        <taxon>unclassified sequences</taxon>
        <taxon>metagenomes</taxon>
        <taxon>ecological metagenomes</taxon>
    </lineage>
</organism>
<reference evidence="1" key="1">
    <citation type="submission" date="2019-08" db="EMBL/GenBank/DDBJ databases">
        <authorList>
            <person name="Kucharzyk K."/>
            <person name="Murdoch R.W."/>
            <person name="Higgins S."/>
            <person name="Loffler F."/>
        </authorList>
    </citation>
    <scope>NUCLEOTIDE SEQUENCE</scope>
</reference>
<dbReference type="EMBL" id="VSSQ01000067">
    <property type="protein sequence ID" value="MPL72546.1"/>
    <property type="molecule type" value="Genomic_DNA"/>
</dbReference>